<proteinExistence type="predicted"/>
<dbReference type="EMBL" id="CAEZSZ010000031">
    <property type="protein sequence ID" value="CAB4552751.1"/>
    <property type="molecule type" value="Genomic_DNA"/>
</dbReference>
<protein>
    <submittedName>
        <fullName evidence="1">Unannotated protein</fullName>
    </submittedName>
</protein>
<name>A0A6J6CMN7_9ZZZZ</name>
<sequence length="75" mass="8453">MARISKIMRGQNLDAVLELESLKPMEFADAEPIISELPTEPSRPVDPKFLTPIEQLEALAFIELEKNSDQDKDKA</sequence>
<organism evidence="1">
    <name type="scientific">freshwater metagenome</name>
    <dbReference type="NCBI Taxonomy" id="449393"/>
    <lineage>
        <taxon>unclassified sequences</taxon>
        <taxon>metagenomes</taxon>
        <taxon>ecological metagenomes</taxon>
    </lineage>
</organism>
<dbReference type="AlphaFoldDB" id="A0A6J6CMN7"/>
<reference evidence="1" key="1">
    <citation type="submission" date="2020-05" db="EMBL/GenBank/DDBJ databases">
        <authorList>
            <person name="Chiriac C."/>
            <person name="Salcher M."/>
            <person name="Ghai R."/>
            <person name="Kavagutti S V."/>
        </authorList>
    </citation>
    <scope>NUCLEOTIDE SEQUENCE</scope>
</reference>
<gene>
    <name evidence="1" type="ORF">UFOPK1561_00404</name>
</gene>
<evidence type="ECO:0000313" key="1">
    <source>
        <dbReference type="EMBL" id="CAB4552751.1"/>
    </source>
</evidence>
<accession>A0A6J6CMN7</accession>